<protein>
    <submittedName>
        <fullName evidence="2">Helix-turn-helix protein</fullName>
    </submittedName>
</protein>
<dbReference type="CDD" id="cd00093">
    <property type="entry name" value="HTH_XRE"/>
    <property type="match status" value="1"/>
</dbReference>
<name>A0A2T0UHJ8_9ACTN</name>
<dbReference type="Proteomes" id="UP000238176">
    <property type="component" value="Unassembled WGS sequence"/>
</dbReference>
<comment type="caution">
    <text evidence="2">The sequence shown here is derived from an EMBL/GenBank/DDBJ whole genome shotgun (WGS) entry which is preliminary data.</text>
</comment>
<dbReference type="InterPro" id="IPR010982">
    <property type="entry name" value="Lambda_DNA-bd_dom_sf"/>
</dbReference>
<dbReference type="Gene3D" id="1.10.260.40">
    <property type="entry name" value="lambda repressor-like DNA-binding domains"/>
    <property type="match status" value="1"/>
</dbReference>
<keyword evidence="3" id="KW-1185">Reference proteome</keyword>
<dbReference type="AlphaFoldDB" id="A0A2T0UHJ8"/>
<dbReference type="GO" id="GO:0003677">
    <property type="term" value="F:DNA binding"/>
    <property type="evidence" value="ECO:0007669"/>
    <property type="project" value="InterPro"/>
</dbReference>
<gene>
    <name evidence="2" type="ORF">B0I28_107230</name>
</gene>
<proteinExistence type="predicted"/>
<accession>A0A2T0UHJ8</accession>
<evidence type="ECO:0000313" key="2">
    <source>
        <dbReference type="EMBL" id="PRY57382.1"/>
    </source>
</evidence>
<sequence length="279" mass="32133">MAKTESGAWFIRMMLRTGRDKVGKTQEQIARLVHVSPDTYRAYEAGRSSPHASIMENLAKACGYDAELAEYMVKAADARAEEWEALEANPRFNALYIALAERFYGEIFKFDALMIPGILQLQGYHYLVVRLAEPLANDDFIDGGWDFKESRIADIQARTDRPQMQFLIGETALIQLRMIDEELYQEQMAHLRRWAKKPGVLIRILRGPVLAQRSNIEIYHVGKSKLAGPDIAYSEIADSSWLIDDPKRIASYDGLRKILWKQAIRIEVYNDDDWRYRLA</sequence>
<feature type="domain" description="HTH cro/C1-type" evidence="1">
    <location>
        <begin position="15"/>
        <end position="69"/>
    </location>
</feature>
<dbReference type="PROSITE" id="PS50943">
    <property type="entry name" value="HTH_CROC1"/>
    <property type="match status" value="1"/>
</dbReference>
<dbReference type="RefSeq" id="WP_106365373.1">
    <property type="nucleotide sequence ID" value="NZ_PVTJ01000007.1"/>
</dbReference>
<dbReference type="SMART" id="SM00530">
    <property type="entry name" value="HTH_XRE"/>
    <property type="match status" value="1"/>
</dbReference>
<evidence type="ECO:0000313" key="3">
    <source>
        <dbReference type="Proteomes" id="UP000238176"/>
    </source>
</evidence>
<dbReference type="InterPro" id="IPR001387">
    <property type="entry name" value="Cro/C1-type_HTH"/>
</dbReference>
<reference evidence="2 3" key="1">
    <citation type="submission" date="2018-03" db="EMBL/GenBank/DDBJ databases">
        <title>Genomic Encyclopedia of Type Strains, Phase III (KMG-III): the genomes of soil and plant-associated and newly described type strains.</title>
        <authorList>
            <person name="Whitman W."/>
        </authorList>
    </citation>
    <scope>NUCLEOTIDE SEQUENCE [LARGE SCALE GENOMIC DNA]</scope>
    <source>
        <strain evidence="2 3">CGMCC 4.7067</strain>
    </source>
</reference>
<dbReference type="Pfam" id="PF19054">
    <property type="entry name" value="DUF5753"/>
    <property type="match status" value="1"/>
</dbReference>
<dbReference type="InterPro" id="IPR043917">
    <property type="entry name" value="DUF5753"/>
</dbReference>
<dbReference type="Pfam" id="PF13560">
    <property type="entry name" value="HTH_31"/>
    <property type="match status" value="1"/>
</dbReference>
<dbReference type="EMBL" id="PVTJ01000007">
    <property type="protein sequence ID" value="PRY57382.1"/>
    <property type="molecule type" value="Genomic_DNA"/>
</dbReference>
<organism evidence="2 3">
    <name type="scientific">Glycomyces artemisiae</name>
    <dbReference type="NCBI Taxonomy" id="1076443"/>
    <lineage>
        <taxon>Bacteria</taxon>
        <taxon>Bacillati</taxon>
        <taxon>Actinomycetota</taxon>
        <taxon>Actinomycetes</taxon>
        <taxon>Glycomycetales</taxon>
        <taxon>Glycomycetaceae</taxon>
        <taxon>Glycomyces</taxon>
    </lineage>
</organism>
<dbReference type="SUPFAM" id="SSF47413">
    <property type="entry name" value="lambda repressor-like DNA-binding domains"/>
    <property type="match status" value="1"/>
</dbReference>
<dbReference type="OrthoDB" id="5177600at2"/>
<evidence type="ECO:0000259" key="1">
    <source>
        <dbReference type="PROSITE" id="PS50943"/>
    </source>
</evidence>